<dbReference type="EMBL" id="JH668400">
    <property type="protein sequence ID" value="KAG6451137.1"/>
    <property type="molecule type" value="Genomic_DNA"/>
</dbReference>
<comment type="caution">
    <text evidence="2">The sequence shown here is derived from an EMBL/GenBank/DDBJ whole genome shotgun (WGS) entry which is preliminary data.</text>
</comment>
<dbReference type="InterPro" id="IPR000477">
    <property type="entry name" value="RT_dom"/>
</dbReference>
<evidence type="ECO:0000313" key="2">
    <source>
        <dbReference type="EMBL" id="KAG6451137.1"/>
    </source>
</evidence>
<organism evidence="2 3">
    <name type="scientific">Manduca sexta</name>
    <name type="common">Tobacco hawkmoth</name>
    <name type="synonym">Tobacco hornworm</name>
    <dbReference type="NCBI Taxonomy" id="7130"/>
    <lineage>
        <taxon>Eukaryota</taxon>
        <taxon>Metazoa</taxon>
        <taxon>Ecdysozoa</taxon>
        <taxon>Arthropoda</taxon>
        <taxon>Hexapoda</taxon>
        <taxon>Insecta</taxon>
        <taxon>Pterygota</taxon>
        <taxon>Neoptera</taxon>
        <taxon>Endopterygota</taxon>
        <taxon>Lepidoptera</taxon>
        <taxon>Glossata</taxon>
        <taxon>Ditrysia</taxon>
        <taxon>Bombycoidea</taxon>
        <taxon>Sphingidae</taxon>
        <taxon>Sphinginae</taxon>
        <taxon>Sphingini</taxon>
        <taxon>Manduca</taxon>
    </lineage>
</organism>
<evidence type="ECO:0000313" key="3">
    <source>
        <dbReference type="Proteomes" id="UP000791440"/>
    </source>
</evidence>
<evidence type="ECO:0000259" key="1">
    <source>
        <dbReference type="PROSITE" id="PS50878"/>
    </source>
</evidence>
<dbReference type="PANTHER" id="PTHR47027:SF20">
    <property type="entry name" value="REVERSE TRANSCRIPTASE-LIKE PROTEIN WITH RNA-DIRECTED DNA POLYMERASE DOMAIN"/>
    <property type="match status" value="1"/>
</dbReference>
<accession>A0A921Z4D0</accession>
<sequence length="273" mass="32249">MKDLNWDRKGIKIGEKFLNNLRFADDIVLFSTTSKQLEDMLNELCKVSNSIGLQLNISKTKVATNSIQNPIILNQKPIEYVDKYIYLGKQISFKNTMHIDELDRRLNQTWRKYWSFKEILKSKLPTKLKKKVMDSCLLPCLTYGAQTWVFNKTIKTKLRSCQRAMERGMLGIKIMEKRKSSDIRQITKIIDAEKHAQHLKWNWAGHMARTTDRRWSKQVTMWKGPEGKRSRGRPKDRWVDDIQKTAGANWTELAQDREKWRRLEEAYTQDKGP</sequence>
<protein>
    <recommendedName>
        <fullName evidence="1">Reverse transcriptase domain-containing protein</fullName>
    </recommendedName>
</protein>
<proteinExistence type="predicted"/>
<reference evidence="2" key="2">
    <citation type="submission" date="2020-12" db="EMBL/GenBank/DDBJ databases">
        <authorList>
            <person name="Kanost M."/>
        </authorList>
    </citation>
    <scope>NUCLEOTIDE SEQUENCE</scope>
</reference>
<reference evidence="2" key="1">
    <citation type="journal article" date="2016" name="Insect Biochem. Mol. Biol.">
        <title>Multifaceted biological insights from a draft genome sequence of the tobacco hornworm moth, Manduca sexta.</title>
        <authorList>
            <person name="Kanost M.R."/>
            <person name="Arrese E.L."/>
            <person name="Cao X."/>
            <person name="Chen Y.R."/>
            <person name="Chellapilla S."/>
            <person name="Goldsmith M.R."/>
            <person name="Grosse-Wilde E."/>
            <person name="Heckel D.G."/>
            <person name="Herndon N."/>
            <person name="Jiang H."/>
            <person name="Papanicolaou A."/>
            <person name="Qu J."/>
            <person name="Soulages J.L."/>
            <person name="Vogel H."/>
            <person name="Walters J."/>
            <person name="Waterhouse R.M."/>
            <person name="Ahn S.J."/>
            <person name="Almeida F.C."/>
            <person name="An C."/>
            <person name="Aqrawi P."/>
            <person name="Bretschneider A."/>
            <person name="Bryant W.B."/>
            <person name="Bucks S."/>
            <person name="Chao H."/>
            <person name="Chevignon G."/>
            <person name="Christen J.M."/>
            <person name="Clarke D.F."/>
            <person name="Dittmer N.T."/>
            <person name="Ferguson L.C.F."/>
            <person name="Garavelou S."/>
            <person name="Gordon K.H.J."/>
            <person name="Gunaratna R.T."/>
            <person name="Han Y."/>
            <person name="Hauser F."/>
            <person name="He Y."/>
            <person name="Heidel-Fischer H."/>
            <person name="Hirsh A."/>
            <person name="Hu Y."/>
            <person name="Jiang H."/>
            <person name="Kalra D."/>
            <person name="Klinner C."/>
            <person name="Konig C."/>
            <person name="Kovar C."/>
            <person name="Kroll A.R."/>
            <person name="Kuwar S.S."/>
            <person name="Lee S.L."/>
            <person name="Lehman R."/>
            <person name="Li K."/>
            <person name="Li Z."/>
            <person name="Liang H."/>
            <person name="Lovelace S."/>
            <person name="Lu Z."/>
            <person name="Mansfield J.H."/>
            <person name="McCulloch K.J."/>
            <person name="Mathew T."/>
            <person name="Morton B."/>
            <person name="Muzny D.M."/>
            <person name="Neunemann D."/>
            <person name="Ongeri F."/>
            <person name="Pauchet Y."/>
            <person name="Pu L.L."/>
            <person name="Pyrousis I."/>
            <person name="Rao X.J."/>
            <person name="Redding A."/>
            <person name="Roesel C."/>
            <person name="Sanchez-Gracia A."/>
            <person name="Schaack S."/>
            <person name="Shukla A."/>
            <person name="Tetreau G."/>
            <person name="Wang Y."/>
            <person name="Xiong G.H."/>
            <person name="Traut W."/>
            <person name="Walsh T.K."/>
            <person name="Worley K.C."/>
            <person name="Wu D."/>
            <person name="Wu W."/>
            <person name="Wu Y.Q."/>
            <person name="Zhang X."/>
            <person name="Zou Z."/>
            <person name="Zucker H."/>
            <person name="Briscoe A.D."/>
            <person name="Burmester T."/>
            <person name="Clem R.J."/>
            <person name="Feyereisen R."/>
            <person name="Grimmelikhuijzen C.J.P."/>
            <person name="Hamodrakas S.J."/>
            <person name="Hansson B.S."/>
            <person name="Huguet E."/>
            <person name="Jermiin L.S."/>
            <person name="Lan Q."/>
            <person name="Lehman H.K."/>
            <person name="Lorenzen M."/>
            <person name="Merzendorfer H."/>
            <person name="Michalopoulos I."/>
            <person name="Morton D.B."/>
            <person name="Muthukrishnan S."/>
            <person name="Oakeshott J.G."/>
            <person name="Palmer W."/>
            <person name="Park Y."/>
            <person name="Passarelli A.L."/>
            <person name="Rozas J."/>
            <person name="Schwartz L.M."/>
            <person name="Smith W."/>
            <person name="Southgate A."/>
            <person name="Vilcinskas A."/>
            <person name="Vogt R."/>
            <person name="Wang P."/>
            <person name="Werren J."/>
            <person name="Yu X.Q."/>
            <person name="Zhou J.J."/>
            <person name="Brown S.J."/>
            <person name="Scherer S.E."/>
            <person name="Richards S."/>
            <person name="Blissard G.W."/>
        </authorList>
    </citation>
    <scope>NUCLEOTIDE SEQUENCE</scope>
</reference>
<dbReference type="AlphaFoldDB" id="A0A921Z4D0"/>
<dbReference type="PANTHER" id="PTHR47027">
    <property type="entry name" value="REVERSE TRANSCRIPTASE DOMAIN-CONTAINING PROTEIN"/>
    <property type="match status" value="1"/>
</dbReference>
<keyword evidence="3" id="KW-1185">Reference proteome</keyword>
<feature type="domain" description="Reverse transcriptase" evidence="1">
    <location>
        <begin position="1"/>
        <end position="91"/>
    </location>
</feature>
<dbReference type="PROSITE" id="PS50878">
    <property type="entry name" value="RT_POL"/>
    <property type="match status" value="1"/>
</dbReference>
<gene>
    <name evidence="2" type="ORF">O3G_MSEX006933</name>
</gene>
<dbReference type="Proteomes" id="UP000791440">
    <property type="component" value="Unassembled WGS sequence"/>
</dbReference>
<name>A0A921Z4D0_MANSE</name>